<evidence type="ECO:0000256" key="8">
    <source>
        <dbReference type="SAM" id="Phobius"/>
    </source>
</evidence>
<feature type="transmembrane region" description="Helical" evidence="8">
    <location>
        <begin position="177"/>
        <end position="195"/>
    </location>
</feature>
<dbReference type="PANTHER" id="PTHR33908">
    <property type="entry name" value="MANNOSYLTRANSFERASE YKCB-RELATED"/>
    <property type="match status" value="1"/>
</dbReference>
<evidence type="ECO:0000256" key="1">
    <source>
        <dbReference type="ARBA" id="ARBA00004651"/>
    </source>
</evidence>
<evidence type="ECO:0000259" key="9">
    <source>
        <dbReference type="Pfam" id="PF13231"/>
    </source>
</evidence>
<keyword evidence="3" id="KW-0328">Glycosyltransferase</keyword>
<sequence>MKSIPRFPSFGCQALRSLGCNPILLAIFLVSLVLRVLAITVAFNVDEMNWMRRGSLFLWRLLEGDLADTYLRHHPGVTNMWLTGSSQLLNCQFHKLFQGWLNLNQTQSLEACLNTTNFPISSFVMPRLLQAVMTSACMVGIYILAKRLLGRPAALAAISLLILEPFFLAYQRSITTDALQTDFGILGLLLLLLYLRGDGTRRTLVASGALMGLAVAGKIPTIFVLPGVGLWIVLIELGVWQASFPQRGWKRQTVDMMLWGISFCSVIFLIWPALWVAPLETLGKLYEGLLQEADTGDQFFWGQVTDSPGLIFYPLALAYRLSPTLQVGLLTCLAALLIPRLRQHRAKIPELVALTLIPISVLVIVSVIDRKYDRYIMIIWPELALLAGAGWRKIGAWVKYWGTPLWSRGSDRWRTIRGVKTALTLALAQIIFLVPHFPYYLTYYNPLLGGSRVAKNLLMMGQGEGLDQAAQWLNQSPNAREMKVSVWYSAAFAPYFQGEIKGICRNKCPEPRRWTGANRVVFYINQIQRMFPESEMLDYFLVQQPFYTVQLHGVDYVQVYPGPVPLPEDLEHIQVPLFLSFGEQVRLLGYDLKTSKLKPGDELLVTFYWEFLEPVPPNFALNMSLSNEDGNTFNSSQASLLNGYLPLARIAPGTIIRDVRKLTITPKTSPGLYLLEVGWFSPNKKQALQVQDAKRNSQGNQAFIAEVEVVKSVTP</sequence>
<evidence type="ECO:0000313" key="11">
    <source>
        <dbReference type="Proteomes" id="UP000177870"/>
    </source>
</evidence>
<evidence type="ECO:0000256" key="4">
    <source>
        <dbReference type="ARBA" id="ARBA00022679"/>
    </source>
</evidence>
<keyword evidence="5 8" id="KW-0812">Transmembrane</keyword>
<comment type="subcellular location">
    <subcellularLocation>
        <location evidence="1">Cell membrane</location>
        <topology evidence="1">Multi-pass membrane protein</topology>
    </subcellularLocation>
</comment>
<dbReference type="GO" id="GO:0016763">
    <property type="term" value="F:pentosyltransferase activity"/>
    <property type="evidence" value="ECO:0007669"/>
    <property type="project" value="TreeGrafter"/>
</dbReference>
<evidence type="ECO:0000256" key="5">
    <source>
        <dbReference type="ARBA" id="ARBA00022692"/>
    </source>
</evidence>
<dbReference type="OrthoDB" id="454191at2"/>
<dbReference type="GO" id="GO:0009103">
    <property type="term" value="P:lipopolysaccharide biosynthetic process"/>
    <property type="evidence" value="ECO:0007669"/>
    <property type="project" value="UniProtKB-ARBA"/>
</dbReference>
<protein>
    <recommendedName>
        <fullName evidence="9">Glycosyltransferase RgtA/B/C/D-like domain-containing protein</fullName>
    </recommendedName>
</protein>
<dbReference type="STRING" id="1458985.BJP34_11360"/>
<evidence type="ECO:0000256" key="2">
    <source>
        <dbReference type="ARBA" id="ARBA00022475"/>
    </source>
</evidence>
<organism evidence="10 11">
    <name type="scientific">Moorena producens PAL-8-15-08-1</name>
    <dbReference type="NCBI Taxonomy" id="1458985"/>
    <lineage>
        <taxon>Bacteria</taxon>
        <taxon>Bacillati</taxon>
        <taxon>Cyanobacteriota</taxon>
        <taxon>Cyanophyceae</taxon>
        <taxon>Coleofasciculales</taxon>
        <taxon>Coleofasciculaceae</taxon>
        <taxon>Moorena</taxon>
    </lineage>
</organism>
<feature type="transmembrane region" description="Helical" evidence="8">
    <location>
        <begin position="128"/>
        <end position="145"/>
    </location>
</feature>
<keyword evidence="4" id="KW-0808">Transferase</keyword>
<dbReference type="Pfam" id="PF13231">
    <property type="entry name" value="PMT_2"/>
    <property type="match status" value="1"/>
</dbReference>
<evidence type="ECO:0000256" key="7">
    <source>
        <dbReference type="ARBA" id="ARBA00023136"/>
    </source>
</evidence>
<feature type="transmembrane region" description="Helical" evidence="8">
    <location>
        <begin position="351"/>
        <end position="368"/>
    </location>
</feature>
<dbReference type="RefSeq" id="WP_070392445.1">
    <property type="nucleotide sequence ID" value="NZ_CP017599.1"/>
</dbReference>
<keyword evidence="7 8" id="KW-0472">Membrane</keyword>
<feature type="domain" description="Glycosyltransferase RgtA/B/C/D-like" evidence="9">
    <location>
        <begin position="127"/>
        <end position="235"/>
    </location>
</feature>
<dbReference type="PANTHER" id="PTHR33908:SF11">
    <property type="entry name" value="MEMBRANE PROTEIN"/>
    <property type="match status" value="1"/>
</dbReference>
<feature type="transmembrane region" description="Helical" evidence="8">
    <location>
        <begin position="317"/>
        <end position="339"/>
    </location>
</feature>
<reference evidence="11" key="1">
    <citation type="submission" date="2016-10" db="EMBL/GenBank/DDBJ databases">
        <title>Comparative genomics uncovers the prolific and rare metabolic potential of the cyanobacterial genus Moorea.</title>
        <authorList>
            <person name="Leao T."/>
            <person name="Castelao G."/>
            <person name="Korobeynikov A."/>
            <person name="Monroe E.A."/>
            <person name="Podell S."/>
            <person name="Glukhov E."/>
            <person name="Allen E."/>
            <person name="Gerwick W.H."/>
            <person name="Gerwick L."/>
        </authorList>
    </citation>
    <scope>NUCLEOTIDE SEQUENCE [LARGE SCALE GENOMIC DNA]</scope>
    <source>
        <strain evidence="11">PAL-8-15-08-1</strain>
    </source>
</reference>
<proteinExistence type="predicted"/>
<evidence type="ECO:0000256" key="6">
    <source>
        <dbReference type="ARBA" id="ARBA00022989"/>
    </source>
</evidence>
<dbReference type="EMBL" id="CP017599">
    <property type="protein sequence ID" value="AOW99971.1"/>
    <property type="molecule type" value="Genomic_DNA"/>
</dbReference>
<dbReference type="InterPro" id="IPR038731">
    <property type="entry name" value="RgtA/B/C-like"/>
</dbReference>
<dbReference type="Proteomes" id="UP000177870">
    <property type="component" value="Chromosome"/>
</dbReference>
<name>A0A1D8TQP6_9CYAN</name>
<dbReference type="GO" id="GO:0005886">
    <property type="term" value="C:plasma membrane"/>
    <property type="evidence" value="ECO:0007669"/>
    <property type="project" value="UniProtKB-SubCell"/>
</dbReference>
<dbReference type="AlphaFoldDB" id="A0A1D8TQP6"/>
<dbReference type="InterPro" id="IPR050297">
    <property type="entry name" value="LipidA_mod_glycosyltrf_83"/>
</dbReference>
<feature type="transmembrane region" description="Helical" evidence="8">
    <location>
        <begin position="256"/>
        <end position="277"/>
    </location>
</feature>
<feature type="transmembrane region" description="Helical" evidence="8">
    <location>
        <begin position="422"/>
        <end position="441"/>
    </location>
</feature>
<feature type="transmembrane region" description="Helical" evidence="8">
    <location>
        <begin position="23"/>
        <end position="45"/>
    </location>
</feature>
<evidence type="ECO:0000313" key="10">
    <source>
        <dbReference type="EMBL" id="AOW99971.1"/>
    </source>
</evidence>
<dbReference type="KEGG" id="mpro:BJP34_11360"/>
<feature type="transmembrane region" description="Helical" evidence="8">
    <location>
        <begin position="374"/>
        <end position="391"/>
    </location>
</feature>
<keyword evidence="6 8" id="KW-1133">Transmembrane helix</keyword>
<accession>A0A1D8TQP6</accession>
<keyword evidence="2" id="KW-1003">Cell membrane</keyword>
<feature type="transmembrane region" description="Helical" evidence="8">
    <location>
        <begin position="151"/>
        <end position="170"/>
    </location>
</feature>
<evidence type="ECO:0000256" key="3">
    <source>
        <dbReference type="ARBA" id="ARBA00022676"/>
    </source>
</evidence>
<gene>
    <name evidence="10" type="ORF">BJP34_11360</name>
</gene>